<keyword evidence="2" id="KW-0067">ATP-binding</keyword>
<protein>
    <submittedName>
        <fullName evidence="5">AMP-dependent synthetase</fullName>
    </submittedName>
</protein>
<dbReference type="InterPro" id="IPR042099">
    <property type="entry name" value="ANL_N_sf"/>
</dbReference>
<dbReference type="OrthoDB" id="9803968at2"/>
<keyword evidence="6" id="KW-1185">Reference proteome</keyword>
<dbReference type="Gene3D" id="3.30.300.30">
    <property type="match status" value="1"/>
</dbReference>
<evidence type="ECO:0000313" key="5">
    <source>
        <dbReference type="EMBL" id="OAN51462.1"/>
    </source>
</evidence>
<comment type="caution">
    <text evidence="5">The sequence shown here is derived from an EMBL/GenBank/DDBJ whole genome shotgun (WGS) entry which is preliminary data.</text>
</comment>
<dbReference type="InterPro" id="IPR000873">
    <property type="entry name" value="AMP-dep_synth/lig_dom"/>
</dbReference>
<organism evidence="5 6">
    <name type="scientific">Magnetospirillum moscoviense</name>
    <dbReference type="NCBI Taxonomy" id="1437059"/>
    <lineage>
        <taxon>Bacteria</taxon>
        <taxon>Pseudomonadati</taxon>
        <taxon>Pseudomonadota</taxon>
        <taxon>Alphaproteobacteria</taxon>
        <taxon>Rhodospirillales</taxon>
        <taxon>Rhodospirillaceae</taxon>
        <taxon>Magnetospirillum</taxon>
    </lineage>
</organism>
<dbReference type="GO" id="GO:0016020">
    <property type="term" value="C:membrane"/>
    <property type="evidence" value="ECO:0007669"/>
    <property type="project" value="TreeGrafter"/>
</dbReference>
<feature type="domain" description="AMP-dependent synthetase/ligase" evidence="4">
    <location>
        <begin position="17"/>
        <end position="426"/>
    </location>
</feature>
<evidence type="ECO:0000256" key="2">
    <source>
        <dbReference type="ARBA" id="ARBA00022840"/>
    </source>
</evidence>
<dbReference type="GO" id="GO:0005524">
    <property type="term" value="F:ATP binding"/>
    <property type="evidence" value="ECO:0007669"/>
    <property type="project" value="UniProtKB-KW"/>
</dbReference>
<evidence type="ECO:0000256" key="1">
    <source>
        <dbReference type="ARBA" id="ARBA00022741"/>
    </source>
</evidence>
<dbReference type="Pfam" id="PF00501">
    <property type="entry name" value="AMP-binding"/>
    <property type="match status" value="1"/>
</dbReference>
<dbReference type="Gene3D" id="3.40.50.12780">
    <property type="entry name" value="N-terminal domain of ligase-like"/>
    <property type="match status" value="1"/>
</dbReference>
<comment type="catalytic activity">
    <reaction evidence="3">
        <text>a long-chain fatty acid + ATP + CoA = a long-chain fatty acyl-CoA + AMP + diphosphate</text>
        <dbReference type="Rhea" id="RHEA:15421"/>
        <dbReference type="ChEBI" id="CHEBI:30616"/>
        <dbReference type="ChEBI" id="CHEBI:33019"/>
        <dbReference type="ChEBI" id="CHEBI:57287"/>
        <dbReference type="ChEBI" id="CHEBI:57560"/>
        <dbReference type="ChEBI" id="CHEBI:83139"/>
        <dbReference type="ChEBI" id="CHEBI:456215"/>
        <dbReference type="EC" id="6.2.1.3"/>
    </reaction>
    <physiologicalReaction direction="left-to-right" evidence="3">
        <dbReference type="Rhea" id="RHEA:15422"/>
    </physiologicalReaction>
</comment>
<evidence type="ECO:0000256" key="3">
    <source>
        <dbReference type="ARBA" id="ARBA00024484"/>
    </source>
</evidence>
<dbReference type="Proteomes" id="UP000078543">
    <property type="component" value="Unassembled WGS sequence"/>
</dbReference>
<dbReference type="RefSeq" id="WP_068499285.1">
    <property type="nucleotide sequence ID" value="NZ_LWQU01000130.1"/>
</dbReference>
<name>A0A178MTB2_9PROT</name>
<reference evidence="5 6" key="1">
    <citation type="submission" date="2016-04" db="EMBL/GenBank/DDBJ databases">
        <title>Draft genome sequence of freshwater magnetotactic bacteria Magnetospirillum marisnigri SP-1 and Magnetospirillum moscoviense BB-1.</title>
        <authorList>
            <person name="Koziaeva V."/>
            <person name="Dziuba M.V."/>
            <person name="Ivanov T.M."/>
            <person name="Kuznetsov B."/>
            <person name="Grouzdev D.S."/>
        </authorList>
    </citation>
    <scope>NUCLEOTIDE SEQUENCE [LARGE SCALE GENOMIC DNA]</scope>
    <source>
        <strain evidence="5 6">BB-1</strain>
    </source>
</reference>
<dbReference type="SUPFAM" id="SSF56801">
    <property type="entry name" value="Acetyl-CoA synthetase-like"/>
    <property type="match status" value="1"/>
</dbReference>
<dbReference type="GO" id="GO:0004467">
    <property type="term" value="F:long-chain fatty acid-CoA ligase activity"/>
    <property type="evidence" value="ECO:0007669"/>
    <property type="project" value="UniProtKB-EC"/>
</dbReference>
<dbReference type="Pfam" id="PF23562">
    <property type="entry name" value="AMP-binding_C_3"/>
    <property type="match status" value="1"/>
</dbReference>
<gene>
    <name evidence="5" type="ORF">A6A05_00950</name>
</gene>
<dbReference type="InterPro" id="IPR045851">
    <property type="entry name" value="AMP-bd_C_sf"/>
</dbReference>
<dbReference type="PANTHER" id="PTHR43272:SF33">
    <property type="entry name" value="AMP-BINDING DOMAIN-CONTAINING PROTEIN-RELATED"/>
    <property type="match status" value="1"/>
</dbReference>
<sequence length="601" mass="65034">MSIDYDAARSIPAIFLAQADQLGDKPFLAAKQGGAWCSISWAEARDRALALASGLKGLGLAPGDRVMLVSENRPEWAIADLAIMLAGGITVPAYVTNNAADHLHILTDSGARIILVSTAALAERVLEAAVRSARPPTIICLDMPERHQAHQVTVLDWAETAQAEPDVVQLIRRQTADIRRDDIACLIYTSGTGGAPRGVMLSHGAMIADCAGAFRLLERVRLADEVFLSFLPLSHAYEHTVGLIFPITIGARIVYAEGLEQLAANMAEIRPTIMTAVPRLYESMRARILKAVERQGGAKAKLFHQAVDLGRKRYLHGRLGPLDWLADKALDRLVRTKVAARFGGRLKALVSGGAPLAPEVGLFFTALGVPILQGYGQTEAGPAISCSPPDRIRIETVGPPLAGIELAIAEDGEILVRGEVVMTGYWNDPAATARTIDTDGWLKTGDIGEIDPDGYLRITDRKKDIIVNSGGDNVSPQRVEGLLTLRPEIAQAMVHGDRRPHLVALLVPDGDWAAQWARDNGQAGELAEWCALPAFRRAVADAVDHVNAGLSPIEKVRRFVLCAEPFTTDNGMMTPTLKVRRHVVRERFGAQLEALYHTKSE</sequence>
<keyword evidence="1" id="KW-0547">Nucleotide-binding</keyword>
<dbReference type="STRING" id="1437059.A6A05_00950"/>
<dbReference type="CDD" id="cd05907">
    <property type="entry name" value="VL_LC_FACS_like"/>
    <property type="match status" value="1"/>
</dbReference>
<dbReference type="AlphaFoldDB" id="A0A178MTB2"/>
<proteinExistence type="predicted"/>
<evidence type="ECO:0000313" key="6">
    <source>
        <dbReference type="Proteomes" id="UP000078543"/>
    </source>
</evidence>
<evidence type="ECO:0000259" key="4">
    <source>
        <dbReference type="Pfam" id="PF00501"/>
    </source>
</evidence>
<accession>A0A178MTB2</accession>
<dbReference type="PANTHER" id="PTHR43272">
    <property type="entry name" value="LONG-CHAIN-FATTY-ACID--COA LIGASE"/>
    <property type="match status" value="1"/>
</dbReference>
<dbReference type="EMBL" id="LWQU01000130">
    <property type="protein sequence ID" value="OAN51462.1"/>
    <property type="molecule type" value="Genomic_DNA"/>
</dbReference>